<dbReference type="EMBL" id="BLPF01000001">
    <property type="protein sequence ID" value="GFJ78360.1"/>
    <property type="molecule type" value="Genomic_DNA"/>
</dbReference>
<dbReference type="Pfam" id="PF07676">
    <property type="entry name" value="PD40"/>
    <property type="match status" value="1"/>
</dbReference>
<evidence type="ECO:0000313" key="2">
    <source>
        <dbReference type="Proteomes" id="UP000482800"/>
    </source>
</evidence>
<name>A0A6V8K491_9ACTN</name>
<proteinExistence type="predicted"/>
<organism evidence="1 2">
    <name type="scientific">Phytohabitans houttuyneae</name>
    <dbReference type="NCBI Taxonomy" id="1076126"/>
    <lineage>
        <taxon>Bacteria</taxon>
        <taxon>Bacillati</taxon>
        <taxon>Actinomycetota</taxon>
        <taxon>Actinomycetes</taxon>
        <taxon>Micromonosporales</taxon>
        <taxon>Micromonosporaceae</taxon>
    </lineage>
</organism>
<reference evidence="1 2" key="2">
    <citation type="submission" date="2020-03" db="EMBL/GenBank/DDBJ databases">
        <authorList>
            <person name="Ichikawa N."/>
            <person name="Kimura A."/>
            <person name="Kitahashi Y."/>
            <person name="Uohara A."/>
        </authorList>
    </citation>
    <scope>NUCLEOTIDE SEQUENCE [LARGE SCALE GENOMIC DNA]</scope>
    <source>
        <strain evidence="1 2">NBRC 108639</strain>
    </source>
</reference>
<dbReference type="Proteomes" id="UP000482800">
    <property type="component" value="Unassembled WGS sequence"/>
</dbReference>
<dbReference type="InterPro" id="IPR011659">
    <property type="entry name" value="WD40"/>
</dbReference>
<dbReference type="SUPFAM" id="SSF82171">
    <property type="entry name" value="DPP6 N-terminal domain-like"/>
    <property type="match status" value="1"/>
</dbReference>
<gene>
    <name evidence="1" type="ORF">Phou_025400</name>
</gene>
<reference evidence="1 2" key="1">
    <citation type="submission" date="2020-03" db="EMBL/GenBank/DDBJ databases">
        <title>Whole genome shotgun sequence of Phytohabitans houttuyneae NBRC 108639.</title>
        <authorList>
            <person name="Komaki H."/>
            <person name="Tamura T."/>
        </authorList>
    </citation>
    <scope>NUCLEOTIDE SEQUENCE [LARGE SCALE GENOMIC DNA]</scope>
    <source>
        <strain evidence="1 2">NBRC 108639</strain>
    </source>
</reference>
<accession>A0A6V8K491</accession>
<dbReference type="Gene3D" id="2.120.10.30">
    <property type="entry name" value="TolB, C-terminal domain"/>
    <property type="match status" value="1"/>
</dbReference>
<sequence>MSQRWRVAILVAVLLVTALGATGFVLRERRAQERQEAAAPAVAVREDLAEVRGEPHLVFRNTALGTGYGDVAIVPLRAPDGPRALTGTSCDRVYATSAQAVCLTADRGIVTTYQAKLLDTAWKPTRDLPLTGIPSRARLSRDGSLVATTTFVFGDSYANPGQFSTRTVVSRTAGGVVGDIETFKLTAGGREITAIDKNLWGVTFVDDDTFYATAASGKKTWLVRGTLSSKTVTALREDAECPSLSPDGTRIAFKRHGNLPAGQWRLAVYDLASGRETLLAETRSVDDQAEWLDDSTILYGLARGDAGSASSDIWRVPADGSGAPQLLVKDAWSPAVVR</sequence>
<protein>
    <submittedName>
        <fullName evidence="1">TolB-like translocation protein signal peptide</fullName>
    </submittedName>
</protein>
<comment type="caution">
    <text evidence="1">The sequence shown here is derived from an EMBL/GenBank/DDBJ whole genome shotgun (WGS) entry which is preliminary data.</text>
</comment>
<evidence type="ECO:0000313" key="1">
    <source>
        <dbReference type="EMBL" id="GFJ78360.1"/>
    </source>
</evidence>
<dbReference type="AlphaFoldDB" id="A0A6V8K491"/>
<dbReference type="InterPro" id="IPR011042">
    <property type="entry name" value="6-blade_b-propeller_TolB-like"/>
</dbReference>
<keyword evidence="2" id="KW-1185">Reference proteome</keyword>
<dbReference type="RefSeq" id="WP_173056153.1">
    <property type="nucleotide sequence ID" value="NZ_BAABGO010000001.1"/>
</dbReference>